<feature type="region of interest" description="Disordered" evidence="1">
    <location>
        <begin position="67"/>
        <end position="168"/>
    </location>
</feature>
<comment type="caution">
    <text evidence="2">The sequence shown here is derived from an EMBL/GenBank/DDBJ whole genome shotgun (WGS) entry which is preliminary data.</text>
</comment>
<feature type="compositionally biased region" description="Basic and acidic residues" evidence="1">
    <location>
        <begin position="93"/>
        <end position="105"/>
    </location>
</feature>
<gene>
    <name evidence="2" type="ORF">C1SCF055_LOCUS24504</name>
</gene>
<evidence type="ECO:0000313" key="4">
    <source>
        <dbReference type="Proteomes" id="UP001152797"/>
    </source>
</evidence>
<organism evidence="2">
    <name type="scientific">Cladocopium goreaui</name>
    <dbReference type="NCBI Taxonomy" id="2562237"/>
    <lineage>
        <taxon>Eukaryota</taxon>
        <taxon>Sar</taxon>
        <taxon>Alveolata</taxon>
        <taxon>Dinophyceae</taxon>
        <taxon>Suessiales</taxon>
        <taxon>Symbiodiniaceae</taxon>
        <taxon>Cladocopium</taxon>
    </lineage>
</organism>
<dbReference type="EMBL" id="CAMXCT010002444">
    <property type="protein sequence ID" value="CAI3998185.1"/>
    <property type="molecule type" value="Genomic_DNA"/>
</dbReference>
<dbReference type="Proteomes" id="UP001152797">
    <property type="component" value="Unassembled WGS sequence"/>
</dbReference>
<name>A0A9P1CVG1_9DINO</name>
<evidence type="ECO:0000313" key="3">
    <source>
        <dbReference type="EMBL" id="CAL4785497.1"/>
    </source>
</evidence>
<reference evidence="2" key="1">
    <citation type="submission" date="2022-10" db="EMBL/GenBank/DDBJ databases">
        <authorList>
            <person name="Chen Y."/>
            <person name="Dougan E. K."/>
            <person name="Chan C."/>
            <person name="Rhodes N."/>
            <person name="Thang M."/>
        </authorList>
    </citation>
    <scope>NUCLEOTIDE SEQUENCE</scope>
</reference>
<feature type="region of interest" description="Disordered" evidence="1">
    <location>
        <begin position="195"/>
        <end position="223"/>
    </location>
</feature>
<feature type="compositionally biased region" description="Polar residues" evidence="1">
    <location>
        <begin position="138"/>
        <end position="155"/>
    </location>
</feature>
<sequence length="223" mass="25081">MWHLSSRRPLATVIGAAPAEFLQKSSRKAIRGLDLNKREPQALNLSYGALREALAKHEKFLEEMAKKDGVPEKEFPEASGKCNAEDWPPQKRWGGEALDKQKEMGRGVGTGGDEVQTGCRNFEMEEESRRPPILLAQVQRSPQTRQVEDQMSQISAGDGQKQLKEQNWPSSWLQWKQLRTALGQMHKRKDLVKKVQASQKAGRPAGLKGLKSKKQMTVKAVKD</sequence>
<feature type="compositionally biased region" description="Basic and acidic residues" evidence="1">
    <location>
        <begin position="67"/>
        <end position="76"/>
    </location>
</feature>
<evidence type="ECO:0000256" key="1">
    <source>
        <dbReference type="SAM" id="MobiDB-lite"/>
    </source>
</evidence>
<proteinExistence type="predicted"/>
<protein>
    <submittedName>
        <fullName evidence="2">Uncharacterized protein</fullName>
    </submittedName>
</protein>
<reference evidence="3 4" key="2">
    <citation type="submission" date="2024-05" db="EMBL/GenBank/DDBJ databases">
        <authorList>
            <person name="Chen Y."/>
            <person name="Shah S."/>
            <person name="Dougan E. K."/>
            <person name="Thang M."/>
            <person name="Chan C."/>
        </authorList>
    </citation>
    <scope>NUCLEOTIDE SEQUENCE [LARGE SCALE GENOMIC DNA]</scope>
</reference>
<dbReference type="EMBL" id="CAMXCT020002444">
    <property type="protein sequence ID" value="CAL1151560.1"/>
    <property type="molecule type" value="Genomic_DNA"/>
</dbReference>
<evidence type="ECO:0000313" key="2">
    <source>
        <dbReference type="EMBL" id="CAI3998185.1"/>
    </source>
</evidence>
<accession>A0A9P1CVG1</accession>
<keyword evidence="4" id="KW-1185">Reference proteome</keyword>
<dbReference type="EMBL" id="CAMXCT030002444">
    <property type="protein sequence ID" value="CAL4785497.1"/>
    <property type="molecule type" value="Genomic_DNA"/>
</dbReference>
<dbReference type="AlphaFoldDB" id="A0A9P1CVG1"/>